<gene>
    <name evidence="12" type="ORF">JTE90_013819</name>
</gene>
<dbReference type="Proteomes" id="UP000827092">
    <property type="component" value="Unassembled WGS sequence"/>
</dbReference>
<comment type="similarity">
    <text evidence="1">Belongs to the stealth family.</text>
</comment>
<evidence type="ECO:0000256" key="3">
    <source>
        <dbReference type="ARBA" id="ARBA00022692"/>
    </source>
</evidence>
<dbReference type="InterPro" id="IPR035993">
    <property type="entry name" value="Notch-like_dom_sf"/>
</dbReference>
<keyword evidence="5 10" id="KW-1133">Transmembrane helix</keyword>
<dbReference type="SUPFAM" id="SSF90193">
    <property type="entry name" value="Notch domain"/>
    <property type="match status" value="1"/>
</dbReference>
<reference evidence="12 13" key="1">
    <citation type="journal article" date="2022" name="Nat. Ecol. Evol.">
        <title>A masculinizing supergene underlies an exaggerated male reproductive morph in a spider.</title>
        <authorList>
            <person name="Hendrickx F."/>
            <person name="De Corte Z."/>
            <person name="Sonet G."/>
            <person name="Van Belleghem S.M."/>
            <person name="Kostlbacher S."/>
            <person name="Vangestel C."/>
        </authorList>
    </citation>
    <scope>NUCLEOTIDE SEQUENCE [LARGE SCALE GENOMIC DNA]</scope>
    <source>
        <strain evidence="12">W744_W776</strain>
    </source>
</reference>
<evidence type="ECO:0000256" key="2">
    <source>
        <dbReference type="ARBA" id="ARBA00022679"/>
    </source>
</evidence>
<dbReference type="PANTHER" id="PTHR24045">
    <property type="match status" value="1"/>
</dbReference>
<keyword evidence="8" id="KW-0325">Glycoprotein</keyword>
<dbReference type="GO" id="GO:0003976">
    <property type="term" value="F:UDP-N-acetylglucosamine-lysosomal-enzyme N-acetylglucosaminephosphotransferase activity"/>
    <property type="evidence" value="ECO:0007669"/>
    <property type="project" value="TreeGrafter"/>
</dbReference>
<dbReference type="Pfam" id="PF17103">
    <property type="entry name" value="Stealth_CR4"/>
    <property type="match status" value="1"/>
</dbReference>
<feature type="transmembrane region" description="Helical" evidence="10">
    <location>
        <begin position="23"/>
        <end position="42"/>
    </location>
</feature>
<dbReference type="InterPro" id="IPR041536">
    <property type="entry name" value="GNPTAB_reg"/>
</dbReference>
<comment type="subcellular location">
    <subcellularLocation>
        <location evidence="9">Endomembrane system</location>
        <topology evidence="9">Single-pass type I membrane protein</topology>
    </subcellularLocation>
</comment>
<evidence type="ECO:0000256" key="4">
    <source>
        <dbReference type="ARBA" id="ARBA00022737"/>
    </source>
</evidence>
<dbReference type="GO" id="GO:0016256">
    <property type="term" value="P:N-glycan processing to lysosome"/>
    <property type="evidence" value="ECO:0007669"/>
    <property type="project" value="TreeGrafter"/>
</dbReference>
<evidence type="ECO:0000256" key="6">
    <source>
        <dbReference type="ARBA" id="ARBA00023136"/>
    </source>
</evidence>
<keyword evidence="7" id="KW-1015">Disulfide bond</keyword>
<name>A0AAV6VI15_9ARAC</name>
<evidence type="ECO:0000256" key="8">
    <source>
        <dbReference type="ARBA" id="ARBA00023180"/>
    </source>
</evidence>
<dbReference type="Pfam" id="PF17101">
    <property type="entry name" value="Stealth_CR1"/>
    <property type="match status" value="1"/>
</dbReference>
<evidence type="ECO:0000256" key="1">
    <source>
        <dbReference type="ARBA" id="ARBA00007583"/>
    </source>
</evidence>
<evidence type="ECO:0000256" key="9">
    <source>
        <dbReference type="ARBA" id="ARBA00046288"/>
    </source>
</evidence>
<dbReference type="Pfam" id="PF11380">
    <property type="entry name" value="Stealth_CR2"/>
    <property type="match status" value="1"/>
</dbReference>
<evidence type="ECO:0000313" key="12">
    <source>
        <dbReference type="EMBL" id="KAG8196334.1"/>
    </source>
</evidence>
<keyword evidence="6 10" id="KW-0472">Membrane</keyword>
<keyword evidence="4" id="KW-0677">Repeat</keyword>
<dbReference type="Pfam" id="PF17102">
    <property type="entry name" value="Stealth_CR3"/>
    <property type="match status" value="1"/>
</dbReference>
<dbReference type="PANTHER" id="PTHR24045:SF0">
    <property type="entry name" value="N-ACETYLGLUCOSAMINE-1-PHOSPHOTRANSFERASE SUBUNITS ALPHA_BETA"/>
    <property type="match status" value="1"/>
</dbReference>
<evidence type="ECO:0000256" key="7">
    <source>
        <dbReference type="ARBA" id="ARBA00023157"/>
    </source>
</evidence>
<feature type="domain" description="LNR" evidence="11">
    <location>
        <begin position="359"/>
        <end position="394"/>
    </location>
</feature>
<dbReference type="InterPro" id="IPR000800">
    <property type="entry name" value="Notch_dom"/>
</dbReference>
<dbReference type="PROSITE" id="PS50258">
    <property type="entry name" value="LNR"/>
    <property type="match status" value="1"/>
</dbReference>
<evidence type="ECO:0000313" key="13">
    <source>
        <dbReference type="Proteomes" id="UP000827092"/>
    </source>
</evidence>
<dbReference type="InterPro" id="IPR011992">
    <property type="entry name" value="EF-hand-dom_pair"/>
</dbReference>
<dbReference type="InterPro" id="IPR031358">
    <property type="entry name" value="Stealth_CR1"/>
</dbReference>
<dbReference type="Pfam" id="PF18440">
    <property type="entry name" value="GlcNAc-1_reg"/>
    <property type="match status" value="1"/>
</dbReference>
<evidence type="ECO:0000256" key="5">
    <source>
        <dbReference type="ARBA" id="ARBA00022989"/>
    </source>
</evidence>
<feature type="transmembrane region" description="Helical" evidence="10">
    <location>
        <begin position="1048"/>
        <end position="1069"/>
    </location>
</feature>
<evidence type="ECO:0000259" key="11">
    <source>
        <dbReference type="PROSITE" id="PS50258"/>
    </source>
</evidence>
<dbReference type="AlphaFoldDB" id="A0AAV6VI15"/>
<sequence length="1095" mass="124169">MAGTLLCKLIQRKTYDVLAKKHTILLVFVGFIILGVSTLRFGETLLAWSKDKYSVVFSPYSSNILGQNYRNMLCQYVPIDVVYTWVNGSDPAFLKDLVKAKEDYGFLAPSKNCSFLNCVKSHMVLVRPQLPTTVTLGDLEEHAQVFQNIEKSFVVTSHQKDQENMTVLVFADDKAAAAVVSGHVLTIDGHNHTLSPAFLTTDWESSNTVQIEGLLLVSPIGQSSGEDVLEKLPEQLKSNVKKVFIHEEKSLAVLSLSEAYSVNDEDLKANLTFGNKNATISHAYLVVELPSDHEDISASRFRDNEELRYSLRSLEKHAPWIQHVYIITNGQIPYWLNLDNPKVTVITHEVYLSWPVPNCAEGCPSSWIRDGYCDKPCNNSQCQWDGGDCSPDNPLIPQGGQLPQAEATSYFHMRLNKNYCNSECADTWLADRYCDKACNVRDCGFDAGDCGVDNFHKIPQLLLAEEQLQYELPVGECVGFFNLSLFLSPNLSLNEGVYEDSPVVRSLAISLKYGVIGIVLHPSHNTTNVTITLKGELNGQPFEKKIYLRVSTVPIVVAKNETESIDSSPQTEENVSFEEFQEKIKFPKLISAVRNETDFFKFRNVNVSASSLPESLIKEIGDLESLKLEGLMTNEGFLKRKSKLISVYLNSLNATFFPGLVTESPITQESPSPTSFSSPAIVHEDIKIEKRALEVNETNDVPVPSEKPSLIAESEKSNPFAAHFSDSRLFPKGPGLKANNSLKNYFMQLTKVKKDINETKVSILRPSGPTQRHLLDTFGDSLRHVNKLYNEAFGYESRKVPSHIAHFVDRDVMERLSQRFESAFEVTSSHRFRSSNDMQFAFSYYYFMMSEMYAVNVDDIFDMFDVDNSGTWSDREIRTIMARLYDLPLDFSSVSGFESLLINCSGDNPQSTAQSIEQYYEPKMPLVTRDLATHCQGIVHLLLLHFGSRKTNAFQVMGEEEVAFKMIHNNLTQVLAQVDDLRKNPKKFVCLNDNMNHGSKEAEVIRAVVQDFYESLFPMRSQFELAPEFRNRFLRVEELKEWRQTRDLVRIVTYLTLAVLVIFSIYSFWKAELRTSERYPRLRNIQNRSRNAQHV</sequence>
<dbReference type="EMBL" id="JAFNEN010000072">
    <property type="protein sequence ID" value="KAG8196334.1"/>
    <property type="molecule type" value="Genomic_DNA"/>
</dbReference>
<organism evidence="12 13">
    <name type="scientific">Oedothorax gibbosus</name>
    <dbReference type="NCBI Taxonomy" id="931172"/>
    <lineage>
        <taxon>Eukaryota</taxon>
        <taxon>Metazoa</taxon>
        <taxon>Ecdysozoa</taxon>
        <taxon>Arthropoda</taxon>
        <taxon>Chelicerata</taxon>
        <taxon>Arachnida</taxon>
        <taxon>Araneae</taxon>
        <taxon>Araneomorphae</taxon>
        <taxon>Entelegynae</taxon>
        <taxon>Araneoidea</taxon>
        <taxon>Linyphiidae</taxon>
        <taxon>Erigoninae</taxon>
        <taxon>Oedothorax</taxon>
    </lineage>
</organism>
<dbReference type="Gene3D" id="3.30.300.320">
    <property type="match status" value="1"/>
</dbReference>
<dbReference type="GO" id="GO:0005794">
    <property type="term" value="C:Golgi apparatus"/>
    <property type="evidence" value="ECO:0007669"/>
    <property type="project" value="TreeGrafter"/>
</dbReference>
<dbReference type="SMART" id="SM00004">
    <property type="entry name" value="NL"/>
    <property type="match status" value="1"/>
</dbReference>
<dbReference type="SUPFAM" id="SSF47473">
    <property type="entry name" value="EF-hand"/>
    <property type="match status" value="1"/>
</dbReference>
<dbReference type="InterPro" id="IPR031356">
    <property type="entry name" value="Stealth_CR4"/>
</dbReference>
<proteinExistence type="inferred from homology"/>
<dbReference type="InterPro" id="IPR031357">
    <property type="entry name" value="Stealth_CR3"/>
</dbReference>
<keyword evidence="13" id="KW-1185">Reference proteome</keyword>
<dbReference type="InterPro" id="IPR021520">
    <property type="entry name" value="Stealth_CR2"/>
</dbReference>
<keyword evidence="3 10" id="KW-0812">Transmembrane</keyword>
<dbReference type="InterPro" id="IPR047141">
    <property type="entry name" value="Stealth"/>
</dbReference>
<comment type="caution">
    <text evidence="12">The sequence shown here is derived from an EMBL/GenBank/DDBJ whole genome shotgun (WGS) entry which is preliminary data.</text>
</comment>
<protein>
    <recommendedName>
        <fullName evidence="11">LNR domain-containing protein</fullName>
    </recommendedName>
</protein>
<keyword evidence="2" id="KW-0808">Transferase</keyword>
<dbReference type="GO" id="GO:0046835">
    <property type="term" value="P:carbohydrate phosphorylation"/>
    <property type="evidence" value="ECO:0007669"/>
    <property type="project" value="TreeGrafter"/>
</dbReference>
<evidence type="ECO:0000256" key="10">
    <source>
        <dbReference type="SAM" id="Phobius"/>
    </source>
</evidence>
<accession>A0AAV6VI15</accession>
<dbReference type="Pfam" id="PF00066">
    <property type="entry name" value="Notch"/>
    <property type="match status" value="2"/>
</dbReference>